<evidence type="ECO:0000256" key="5">
    <source>
        <dbReference type="ARBA" id="ARBA00022729"/>
    </source>
</evidence>
<dbReference type="FunFam" id="3.80.10.10:FF:000770">
    <property type="entry name" value="Uncharacterized protein"/>
    <property type="match status" value="1"/>
</dbReference>
<accession>A0A8K0CTT1</accession>
<dbReference type="SMART" id="SM00369">
    <property type="entry name" value="LRR_TYP"/>
    <property type="match status" value="19"/>
</dbReference>
<protein>
    <recommendedName>
        <fullName evidence="11">UDP-glycosyltransferase</fullName>
    </recommendedName>
</protein>
<evidence type="ECO:0000313" key="10">
    <source>
        <dbReference type="Proteomes" id="UP000801492"/>
    </source>
</evidence>
<name>A0A8K0CTT1_IGNLU</name>
<keyword evidence="2" id="KW-0433">Leucine-rich repeat</keyword>
<keyword evidence="8" id="KW-0472">Membrane</keyword>
<evidence type="ECO:0000256" key="7">
    <source>
        <dbReference type="ARBA" id="ARBA00023180"/>
    </source>
</evidence>
<dbReference type="Gene3D" id="3.40.50.2000">
    <property type="entry name" value="Glycogen Phosphorylase B"/>
    <property type="match status" value="2"/>
</dbReference>
<comment type="similarity">
    <text evidence="1">Belongs to the UDP-glycosyltransferase family.</text>
</comment>
<dbReference type="SMART" id="SM00365">
    <property type="entry name" value="LRR_SD22"/>
    <property type="match status" value="11"/>
</dbReference>
<dbReference type="Pfam" id="PF00201">
    <property type="entry name" value="UDPGT"/>
    <property type="match status" value="3"/>
</dbReference>
<evidence type="ECO:0000256" key="3">
    <source>
        <dbReference type="ARBA" id="ARBA00022676"/>
    </source>
</evidence>
<keyword evidence="8" id="KW-1133">Transmembrane helix</keyword>
<evidence type="ECO:0000313" key="9">
    <source>
        <dbReference type="EMBL" id="KAF2893558.1"/>
    </source>
</evidence>
<keyword evidence="4" id="KW-0808">Transferase</keyword>
<dbReference type="PANTHER" id="PTHR45842">
    <property type="entry name" value="SYNAPTIC ADHESION-LIKE MOLECULE SALM"/>
    <property type="match status" value="1"/>
</dbReference>
<evidence type="ECO:0000256" key="1">
    <source>
        <dbReference type="ARBA" id="ARBA00009995"/>
    </source>
</evidence>
<dbReference type="SUPFAM" id="SSF52058">
    <property type="entry name" value="L domain-like"/>
    <property type="match status" value="1"/>
</dbReference>
<dbReference type="FunFam" id="3.80.10.10:FF:001164">
    <property type="entry name" value="GH01279p"/>
    <property type="match status" value="1"/>
</dbReference>
<dbReference type="Proteomes" id="UP000801492">
    <property type="component" value="Unassembled WGS sequence"/>
</dbReference>
<feature type="non-terminal residue" evidence="9">
    <location>
        <position position="1"/>
    </location>
</feature>
<keyword evidence="8" id="KW-0812">Transmembrane</keyword>
<dbReference type="FunFam" id="3.40.50.2000:FF:000050">
    <property type="entry name" value="UDP-glucuronosyltransferase"/>
    <property type="match status" value="2"/>
</dbReference>
<dbReference type="SUPFAM" id="SSF53756">
    <property type="entry name" value="UDP-Glycosyltransferase/glycogen phosphorylase"/>
    <property type="match status" value="2"/>
</dbReference>
<dbReference type="Gene3D" id="3.80.10.10">
    <property type="entry name" value="Ribonuclease Inhibitor"/>
    <property type="match status" value="3"/>
</dbReference>
<comment type="caution">
    <text evidence="9">The sequence shown here is derived from an EMBL/GenBank/DDBJ whole genome shotgun (WGS) entry which is preliminary data.</text>
</comment>
<dbReference type="SMART" id="SM00364">
    <property type="entry name" value="LRR_BAC"/>
    <property type="match status" value="7"/>
</dbReference>
<dbReference type="InterPro" id="IPR050467">
    <property type="entry name" value="LRFN"/>
</dbReference>
<dbReference type="OrthoDB" id="5835829at2759"/>
<dbReference type="InterPro" id="IPR001611">
    <property type="entry name" value="Leu-rich_rpt"/>
</dbReference>
<dbReference type="InterPro" id="IPR002213">
    <property type="entry name" value="UDP_glucos_trans"/>
</dbReference>
<sequence length="1562" mass="179126">ECAMCKNLVSVMEKIAFLILFVIFNISAINGARILGIALVPSFSHQVTYRPLWKELSLRGHQLLVLTTDPMNDPSLTNLTEVDLSFSYEMWDRDVVPVMNNPKSAEHVMEVLTVTMKKIVNQQLSYTEIQKLIRNENECFDLVIAEISAPITVIFSERFKCPYIGIMSNDPPTIVYNLIGNPVNPIANPDVNLPYSGKLSFYERFSSVVHNLIMDYVLTDYFKFMDENVKSHFGEGFLSVPDVISKMSLLFVNTNSILNQMRPLMPNVIQIGDGIHRHSSKPLPRDLQEHLDNATQGAIYFSLGSNVKSKLLSNKTKIVLLETFSELPYTVLWKFEHDDLPCKYDNVITSEWFPQQDIFKHPNVKLFITQGGIQSIDEAIYDHIPILGLPFFMDQITNVQRLVHKGLGLSLDYKTLDKKILKATILEIINNPKYRNRVKELADLVSDQPMTGLEKAVWWTEYVIRHKGAKHLRSSILEIPSYQYYLLDVIGFCLGIVPTPSYSHQVVFHPIWEKLSLKGHDLVVLTTNPIKNSSLTTLKEIDLSFAYELWNVKHNITNIIEMAQESLLKYIDRYVAMVDDIIEQELQHPDVQNIIKNETEHFDLLMLEYPYPVMTAFSERFKCPFIGMTSLDAHAIVYDAVGNPSHPVLNPDFSLPLGASLTFKERLLSVLFQLYIKYYVYWISNPKGDLTVQKYFGENYSSLKELATKVDMLFVNVDPIFHSIRPIVPAVIQIGGGTHIRPARKLPNDIQTFLDNSPEGVVYVSLGSNVKSASLSEKTRKVLLETFSDIPYKVLWKYEADSLLQKPNNVFISKWYPQQDIFRHLNVKLFITQGGLQSMEEAIYNYVPLIGIPFFGDQFINVAIMVSRGFDQPMTGLERAIWWTEYVIRHKGAKHLRSPAIDLPLYQYFLLDVIAFLLAARETGLMHAGSKSKRFEETIMLRFAITICTLLLFKWCAAQQCSYYAIRQATIKCSNSTSIEEINVKVDEILHENNVTISDIKELHLIKCKIVNPVFNNLNVAPHLKVIWISDSDIKKLPSGIFNNLPKVKKIRLIDNNIEEIENNAFEGCKELNYLFLQGNKIKTLPDKLGDEIALQYFDLSRNEIDSIKPKWFRGLTNVTTLYLRRNKLQGLYEGSFRELSNLTSLHVRDNNLAVIENGAFEGLISLKILFLSRNQLVSLGDKCFHDISNLGYLDLEENKIEDLPSTVFKGLYSLTELSLKKNLITKIDSQLFQGLFSLEQLFLTDNKINILEDNCFKDLNKLTFLVLANNSLTIITPSTFAGLVNLQNLYLSNNQIKHLQAEAFSNNTQLTNLFLEENNLIQIEPNTFRTANKLLRIHLSKNKINKLEKNSLNGLEALNYLLLNDNQIETLSTDTFEHLHNLQSLEIRNNTIEYLSSGIFSKLENLQFLYLSGNQITNLPDDIFRPLQKLYILALDHNHIEHVSRKLFSNLTYLVDIRLSHNQISVIEPRSFELTHERLAVYLDNNRLNAVDSEMFAGSKIRSLNLSYNQISELSLDDFEPVKYLLSMNLKGNPLPSDVLRQFEEKYKESNYYDFIASLSL</sequence>
<dbReference type="InterPro" id="IPR032675">
    <property type="entry name" value="LRR_dom_sf"/>
</dbReference>
<organism evidence="9 10">
    <name type="scientific">Ignelater luminosus</name>
    <name type="common">Cucubano</name>
    <name type="synonym">Pyrophorus luminosus</name>
    <dbReference type="NCBI Taxonomy" id="2038154"/>
    <lineage>
        <taxon>Eukaryota</taxon>
        <taxon>Metazoa</taxon>
        <taxon>Ecdysozoa</taxon>
        <taxon>Arthropoda</taxon>
        <taxon>Hexapoda</taxon>
        <taxon>Insecta</taxon>
        <taxon>Pterygota</taxon>
        <taxon>Neoptera</taxon>
        <taxon>Endopterygota</taxon>
        <taxon>Coleoptera</taxon>
        <taxon>Polyphaga</taxon>
        <taxon>Elateriformia</taxon>
        <taxon>Elateroidea</taxon>
        <taxon>Elateridae</taxon>
        <taxon>Agrypninae</taxon>
        <taxon>Pyrophorini</taxon>
        <taxon>Ignelater</taxon>
    </lineage>
</organism>
<dbReference type="GO" id="GO:0008194">
    <property type="term" value="F:UDP-glycosyltransferase activity"/>
    <property type="evidence" value="ECO:0007669"/>
    <property type="project" value="InterPro"/>
</dbReference>
<keyword evidence="6" id="KW-0677">Repeat</keyword>
<dbReference type="PANTHER" id="PTHR45842:SF12">
    <property type="entry name" value="KEKKON 5, ISOFORM A"/>
    <property type="match status" value="1"/>
</dbReference>
<dbReference type="InterPro" id="IPR003591">
    <property type="entry name" value="Leu-rich_rpt_typical-subtyp"/>
</dbReference>
<keyword evidence="7" id="KW-0325">Glycoprotein</keyword>
<evidence type="ECO:0000256" key="8">
    <source>
        <dbReference type="SAM" id="Phobius"/>
    </source>
</evidence>
<reference evidence="9" key="1">
    <citation type="submission" date="2019-08" db="EMBL/GenBank/DDBJ databases">
        <title>The genome of the North American firefly Photinus pyralis.</title>
        <authorList>
            <consortium name="Photinus pyralis genome working group"/>
            <person name="Fallon T.R."/>
            <person name="Sander Lower S.E."/>
            <person name="Weng J.-K."/>
        </authorList>
    </citation>
    <scope>NUCLEOTIDE SEQUENCE</scope>
    <source>
        <strain evidence="9">TRF0915ILg1</strain>
        <tissue evidence="9">Whole body</tissue>
    </source>
</reference>
<feature type="transmembrane region" description="Helical" evidence="8">
    <location>
        <begin position="15"/>
        <end position="40"/>
    </location>
</feature>
<dbReference type="CDD" id="cd03784">
    <property type="entry name" value="GT1_Gtf-like"/>
    <property type="match status" value="2"/>
</dbReference>
<keyword evidence="5" id="KW-0732">Signal</keyword>
<evidence type="ECO:0000256" key="6">
    <source>
        <dbReference type="ARBA" id="ARBA00022737"/>
    </source>
</evidence>
<evidence type="ECO:0000256" key="4">
    <source>
        <dbReference type="ARBA" id="ARBA00022679"/>
    </source>
</evidence>
<dbReference type="PROSITE" id="PS51450">
    <property type="entry name" value="LRR"/>
    <property type="match status" value="4"/>
</dbReference>
<gene>
    <name evidence="9" type="ORF">ILUMI_12612</name>
</gene>
<dbReference type="SUPFAM" id="SSF52047">
    <property type="entry name" value="RNI-like"/>
    <property type="match status" value="1"/>
</dbReference>
<evidence type="ECO:0000256" key="2">
    <source>
        <dbReference type="ARBA" id="ARBA00022614"/>
    </source>
</evidence>
<dbReference type="Pfam" id="PF13855">
    <property type="entry name" value="LRR_8"/>
    <property type="match status" value="7"/>
</dbReference>
<keyword evidence="3" id="KW-0328">Glycosyltransferase</keyword>
<evidence type="ECO:0008006" key="11">
    <source>
        <dbReference type="Google" id="ProtNLM"/>
    </source>
</evidence>
<proteinExistence type="inferred from homology"/>
<dbReference type="EMBL" id="VTPC01007889">
    <property type="protein sequence ID" value="KAF2893558.1"/>
    <property type="molecule type" value="Genomic_DNA"/>
</dbReference>
<keyword evidence="10" id="KW-1185">Reference proteome</keyword>